<evidence type="ECO:0000256" key="1">
    <source>
        <dbReference type="ARBA" id="ARBA00004123"/>
    </source>
</evidence>
<evidence type="ECO:0000313" key="6">
    <source>
        <dbReference type="EMBL" id="WFD40317.1"/>
    </source>
</evidence>
<dbReference type="EMBL" id="CP119963">
    <property type="protein sequence ID" value="WFD40317.1"/>
    <property type="molecule type" value="Genomic_DNA"/>
</dbReference>
<dbReference type="AlphaFoldDB" id="A0AAF0JAX9"/>
<dbReference type="InterPro" id="IPR015943">
    <property type="entry name" value="WD40/YVTN_repeat-like_dom_sf"/>
</dbReference>
<proteinExistence type="predicted"/>
<evidence type="ECO:0000256" key="5">
    <source>
        <dbReference type="ARBA" id="ARBA00023242"/>
    </source>
</evidence>
<dbReference type="InterPro" id="IPR028884">
    <property type="entry name" value="Trm82"/>
</dbReference>
<comment type="subcellular location">
    <subcellularLocation>
        <location evidence="1">Nucleus</location>
    </subcellularLocation>
</comment>
<keyword evidence="7" id="KW-1185">Reference proteome</keyword>
<keyword evidence="2" id="KW-0853">WD repeat</keyword>
<evidence type="ECO:0000256" key="4">
    <source>
        <dbReference type="ARBA" id="ARBA00022737"/>
    </source>
</evidence>
<dbReference type="SUPFAM" id="SSF50998">
    <property type="entry name" value="Quinoprotein alcohol dehydrogenase-like"/>
    <property type="match status" value="1"/>
</dbReference>
<dbReference type="InterPro" id="IPR001680">
    <property type="entry name" value="WD40_rpt"/>
</dbReference>
<dbReference type="InterPro" id="IPR011047">
    <property type="entry name" value="Quinoprotein_ADH-like_sf"/>
</dbReference>
<dbReference type="GO" id="GO:0043527">
    <property type="term" value="C:tRNA methyltransferase complex"/>
    <property type="evidence" value="ECO:0007669"/>
    <property type="project" value="TreeGrafter"/>
</dbReference>
<sequence length="516" mass="54583">MSDLARLPVHAVDASQGYVVALTGANIVLYRSSGELVAALDARIDAGVPGDASVVAFPRLCAISPSEAYLAVASDDKTLRVWRTDELAYGKEVVRQRLAKRAGTLQWTTCALHGEKGEEVVIADKFGDVWSFPVDASVAPEALPDAAEEDPAEAAVKPRLGHVSMVTCLAFLGQGGVPTSIVSADRDEHIRISRWGTKRAGHVVQEYLLGSSSFVGALLPIEQSTAEKSGFDSAILVSADGGACLRVWAQHGKYGLQSVVALPDLSKHVAVDASIERRRERVASNVALRDAFDPTAKPPKRAREDENEETAPLVLTRLLLVNDTTILATWEGASVLALIPLASLRASGTLSDVYVYDVEAPILSVAYVAAQGTLYVACDDRPGIGHAPALRAYTVGTTIEPASSSVLDALNAPPADTPTSAPDLAKHAVLTAAAASPRAFAPHATLSKLCLYPALTTWPKPAPVAGDDATPYPSFFLGQRPEAVAQEMVQRFQSGKRAAGRAKNQATIQQQYAAEQ</sequence>
<dbReference type="GO" id="GO:0006400">
    <property type="term" value="P:tRNA modification"/>
    <property type="evidence" value="ECO:0007669"/>
    <property type="project" value="TreeGrafter"/>
</dbReference>
<organism evidence="6 7">
    <name type="scientific">Malassezia japonica</name>
    <dbReference type="NCBI Taxonomy" id="223818"/>
    <lineage>
        <taxon>Eukaryota</taxon>
        <taxon>Fungi</taxon>
        <taxon>Dikarya</taxon>
        <taxon>Basidiomycota</taxon>
        <taxon>Ustilaginomycotina</taxon>
        <taxon>Malasseziomycetes</taxon>
        <taxon>Malasseziales</taxon>
        <taxon>Malasseziaceae</taxon>
        <taxon>Malassezia</taxon>
    </lineage>
</organism>
<evidence type="ECO:0000256" key="2">
    <source>
        <dbReference type="ARBA" id="ARBA00022574"/>
    </source>
</evidence>
<name>A0AAF0JAX9_9BASI</name>
<accession>A0AAF0JAX9</accession>
<keyword evidence="5" id="KW-0539">Nucleus</keyword>
<dbReference type="Gene3D" id="2.130.10.10">
    <property type="entry name" value="YVTN repeat-like/Quinoprotein amine dehydrogenase"/>
    <property type="match status" value="1"/>
</dbReference>
<evidence type="ECO:0000256" key="3">
    <source>
        <dbReference type="ARBA" id="ARBA00022694"/>
    </source>
</evidence>
<dbReference type="GeneID" id="85226954"/>
<dbReference type="Pfam" id="PF00400">
    <property type="entry name" value="WD40"/>
    <property type="match status" value="1"/>
</dbReference>
<protein>
    <submittedName>
        <fullName evidence="6">tRNA (Guanine-N(7)-)-methyltransferase non-catalytic subunit trm82</fullName>
    </submittedName>
</protein>
<evidence type="ECO:0000313" key="7">
    <source>
        <dbReference type="Proteomes" id="UP001217754"/>
    </source>
</evidence>
<dbReference type="RefSeq" id="XP_060123214.1">
    <property type="nucleotide sequence ID" value="XM_060267231.1"/>
</dbReference>
<keyword evidence="3" id="KW-0819">tRNA processing</keyword>
<keyword evidence="4" id="KW-0677">Repeat</keyword>
<dbReference type="GO" id="GO:0005634">
    <property type="term" value="C:nucleus"/>
    <property type="evidence" value="ECO:0007669"/>
    <property type="project" value="UniProtKB-SubCell"/>
</dbReference>
<dbReference type="GO" id="GO:0036265">
    <property type="term" value="P:RNA (guanine-N7)-methylation"/>
    <property type="evidence" value="ECO:0007669"/>
    <property type="project" value="InterPro"/>
</dbReference>
<dbReference type="PANTHER" id="PTHR16288:SF0">
    <property type="entry name" value="TRNA (GUANINE-N(7)-)-METHYLTRANSFERASE NON-CATALYTIC SUBUNIT WDR4"/>
    <property type="match status" value="1"/>
</dbReference>
<dbReference type="GO" id="GO:0005829">
    <property type="term" value="C:cytosol"/>
    <property type="evidence" value="ECO:0007669"/>
    <property type="project" value="TreeGrafter"/>
</dbReference>
<reference evidence="6" key="1">
    <citation type="submission" date="2023-03" db="EMBL/GenBank/DDBJ databases">
        <title>Mating type loci evolution in Malassezia.</title>
        <authorList>
            <person name="Coelho M.A."/>
        </authorList>
    </citation>
    <scope>NUCLEOTIDE SEQUENCE</scope>
    <source>
        <strain evidence="6">CBS 9431</strain>
    </source>
</reference>
<dbReference type="Proteomes" id="UP001217754">
    <property type="component" value="Chromosome 6"/>
</dbReference>
<gene>
    <name evidence="6" type="primary">TRM82</name>
    <name evidence="6" type="ORF">MJAP1_003303</name>
</gene>
<dbReference type="PANTHER" id="PTHR16288">
    <property type="entry name" value="WD40 REPEAT PROTEIN 4"/>
    <property type="match status" value="1"/>
</dbReference>